<name>A0A2T3QP71_PHODM</name>
<dbReference type="AlphaFoldDB" id="A0A2T3QP71"/>
<sequence>MTITSIFQQKLDAAYQELQHSGIRESNYNPPIYRLARKCGLEVPPPHYCSALYTFSFSASWFGCLLALIMLFTNWMEGGISLFSALATSIAAGIIFGALMTLYYQTSAKRHHLSQWQSLTPVHTTTEHSIAS</sequence>
<reference evidence="1 2" key="1">
    <citation type="submission" date="2018-06" db="EMBL/GenBank/DDBJ databases">
        <authorList>
            <consortium name="Pathogen Informatics"/>
            <person name="Doyle S."/>
        </authorList>
    </citation>
    <scope>NUCLEOTIDE SEQUENCE [LARGE SCALE GENOMIC DNA]</scope>
    <source>
        <strain evidence="1 2">NCTC11647</strain>
    </source>
</reference>
<dbReference type="Pfam" id="PF19942">
    <property type="entry name" value="DUF6404"/>
    <property type="match status" value="1"/>
</dbReference>
<organism evidence="1 2">
    <name type="scientific">Photobacterium damselae</name>
    <dbReference type="NCBI Taxonomy" id="38293"/>
    <lineage>
        <taxon>Bacteria</taxon>
        <taxon>Pseudomonadati</taxon>
        <taxon>Pseudomonadota</taxon>
        <taxon>Gammaproteobacteria</taxon>
        <taxon>Vibrionales</taxon>
        <taxon>Vibrionaceae</taxon>
        <taxon>Photobacterium</taxon>
    </lineage>
</organism>
<dbReference type="InterPro" id="IPR045644">
    <property type="entry name" value="DUF6404"/>
</dbReference>
<accession>A0A2T3QP71</accession>
<dbReference type="Proteomes" id="UP000251647">
    <property type="component" value="Unassembled WGS sequence"/>
</dbReference>
<gene>
    <name evidence="1" type="ORF">NCTC11647_01044</name>
</gene>
<evidence type="ECO:0000313" key="1">
    <source>
        <dbReference type="EMBL" id="SPY27975.1"/>
    </source>
</evidence>
<proteinExistence type="predicted"/>
<evidence type="ECO:0000313" key="2">
    <source>
        <dbReference type="Proteomes" id="UP000251647"/>
    </source>
</evidence>
<dbReference type="OrthoDB" id="7870117at2"/>
<dbReference type="RefSeq" id="WP_050787766.1">
    <property type="nucleotide sequence ID" value="NZ_CP018297.1"/>
</dbReference>
<dbReference type="EMBL" id="UATL01000001">
    <property type="protein sequence ID" value="SPY27975.1"/>
    <property type="molecule type" value="Genomic_DNA"/>
</dbReference>
<protein>
    <submittedName>
        <fullName evidence="1">Uncharacterized protein</fullName>
    </submittedName>
</protein>